<accession>A0AAV5QH49</accession>
<dbReference type="Pfam" id="PF25597">
    <property type="entry name" value="SH3_retrovirus"/>
    <property type="match status" value="1"/>
</dbReference>
<feature type="domain" description="Integrase catalytic" evidence="13">
    <location>
        <begin position="776"/>
        <end position="947"/>
    </location>
</feature>
<evidence type="ECO:0000256" key="8">
    <source>
        <dbReference type="ARBA" id="ARBA00025590"/>
    </source>
</evidence>
<dbReference type="Gene3D" id="4.10.60.10">
    <property type="entry name" value="Zinc finger, CCHC-type"/>
    <property type="match status" value="2"/>
</dbReference>
<sequence length="1760" mass="195697">MSGVTFSFGSAAWDVTESSIKLFNESLKGAKETKVQEGLEFPLVLEYMKTAFATLSLENPTFIADQFFEADSSNQAPYFLGVLIQAALRVKLDEKLFKRVMHKQPNGVLAWYAFAKKYKSIDYESQVQVLHNFGYALTKGNSELMERATTAFAYYFDVPKKLIPLAACAIMDDGTRQKFFDKTGYNDPEAGFENLSFDEVAGFFEEMSQKYSRIEEENSMELAQNVVHQRGSSGRKNWTCWNCGKKGHIARDCPNHKPGLSKFYERKPDARAFYSQTVFEAEENHSSEEAWLVETKPGPGTGISSVKPNYGRKKAFSTVMSSNALTSFAADEKLKGSGNFYDWFTLISVKMKMKGLGLHAYLINGETGTDGSETANEVAQLIATMDEIISTAIFNSISGAALTKASEFDGTGRNLFMFLKDAYGTLTVTNAVGIISDLIDAKWLKSSNGNVENFIDAFNHFKNTVGKLDGNTVLCALFLSLGQKAGFNATLSREVMTAYESRNGRTIGNVDIGLVQDLTREIIGDKSIGSTSVEGLEPVFAFKKQYKCFNCGKPGHLKKDCKAPRKERMGGDSKNPSPSWYAFMGMHGRASRVYFDSGASQHILNDRKMFKTIGPFSGEISGIDGSSLEVQGIGSAVFKLRDNTSIEIKDAYYVPGSKANLISVSKATSNGARLLFEGNKVKMYPEKKVVAVKDPVMSDLYALHTSVDGVAFNSVDKSGLWHQRLGHPSMNIMNKFNSMFHLVKGKLYSEDSVQLCESCLTSKGVTRRPKSGKGAKPQQPLQLLHMDVCGPINYGSIDSSKYFLTIVDGYSKFVEVKCLKNKSECADRIIEFITYTETMFKSQGKQFTVGTIRTDNGGEFVTGKLHDFMRSKGIAHELTVPHHSYQNGVAERMHRTIQDKTRSLIIGASMPVQFWSEGVRTAVYLINRTPSRVINFHTPYGRWYGYKPGLDHLRCFGSLAYVVIPNSLRNGKFDATAKVGVMLGYDRDHCAYRIFDPAANKIIVATQVRFDESRYYYQDVKRVTDVDTEIAKVNSSGGMGFAGGVAPGPVISDPDLEDVASEISVDDERMVSYLDDSERESTVSSSKDVEMRIIDDDEDATGELIPSRMVSEEFKLVTATKRKRSSGSRPKKSTGLIKRNPFGILAEVEQESDTFSSDSEREIAIEKPQRKKYRNDSSSKELTSFVPNGSSNDNLVVSEIEPHVEQPSDCDEESESNDDAEGKLLEYKPVNYVASCFMAGEAAALAGGSDVPGNYKEAMKSNESAEWKRPCDEEIAAHKENSTYELVELPKGRKPITCRWVFAKKDNGVFKGRLVARGFTQVKGIDYNETFSPVVRYESIRLMLSIAAKNGMAVHQMDVKTAFLNGSLQEELYMTQPEGYVVKGKETMVLRLKKSLYGLKQAPLVWNERIHSVLSSLGFVRNGAEYCLYSRKSEKSFVMVALYVDDLLIAGTSDFAIRKVKSELMNVFKMKDLGIVRKFLGINISQDNGGINMSLKDYIGSMLKEFGMENCNPDKTPTIAGQELTLVDNSAEDCDATAYRSLVGTLLFAANTVRSDISYIVGVLSRYLKEPKEVHYKAAKRVLRYLKGTKDLGIRYEAGNNDNGELLGYCDADWAGDKSDRKSTTGFVFKYANGAITWRSKKQATVALSTAEAEYMSLSEGVKEALWLMQVFKEFGINTGPVRMFDDNQGCIEMAKHPAFHHRTKHIDIRTHFIRDHIGSGSINLEYLSTGVMIADMFTKGLAAPQFLELRRLCGMETLN</sequence>
<dbReference type="SUPFAM" id="SSF56672">
    <property type="entry name" value="DNA/RNA polymerases"/>
    <property type="match status" value="1"/>
</dbReference>
<dbReference type="GO" id="GO:0015074">
    <property type="term" value="P:DNA integration"/>
    <property type="evidence" value="ECO:0007669"/>
    <property type="project" value="InterPro"/>
</dbReference>
<dbReference type="PROSITE" id="PS50994">
    <property type="entry name" value="INTEGRASE"/>
    <property type="match status" value="1"/>
</dbReference>
<evidence type="ECO:0000256" key="3">
    <source>
        <dbReference type="ARBA" id="ARBA00004496"/>
    </source>
</evidence>
<keyword evidence="5" id="KW-0064">Aspartyl protease</keyword>
<dbReference type="PANTHER" id="PTHR11439">
    <property type="entry name" value="GAG-POL-RELATED RETROTRANSPOSON"/>
    <property type="match status" value="1"/>
</dbReference>
<comment type="catalytic activity">
    <reaction evidence="1">
        <text>Endonucleolytic cleavage to 5'-phosphomonoester.</text>
        <dbReference type="EC" id="3.1.26.4"/>
    </reaction>
</comment>
<dbReference type="InterPro" id="IPR013103">
    <property type="entry name" value="RVT_2"/>
</dbReference>
<feature type="domain" description="CCHC-type" evidence="12">
    <location>
        <begin position="240"/>
        <end position="255"/>
    </location>
</feature>
<comment type="subcellular location">
    <subcellularLocation>
        <location evidence="3">Cytoplasm</location>
    </subcellularLocation>
    <subcellularLocation>
        <location evidence="2">Nucleus</location>
    </subcellularLocation>
</comment>
<dbReference type="RefSeq" id="XP_064850674.1">
    <property type="nucleotide sequence ID" value="XM_064994602.1"/>
</dbReference>
<evidence type="ECO:0000256" key="1">
    <source>
        <dbReference type="ARBA" id="ARBA00000077"/>
    </source>
</evidence>
<evidence type="ECO:0000256" key="5">
    <source>
        <dbReference type="ARBA" id="ARBA00022750"/>
    </source>
</evidence>
<dbReference type="Gene3D" id="3.30.420.10">
    <property type="entry name" value="Ribonuclease H-like superfamily/Ribonuclease H"/>
    <property type="match status" value="1"/>
</dbReference>
<feature type="region of interest" description="Disordered" evidence="11">
    <location>
        <begin position="1149"/>
        <end position="1194"/>
    </location>
</feature>
<protein>
    <submittedName>
        <fullName evidence="14">Gag-pol fusion protein</fullName>
    </submittedName>
</protein>
<evidence type="ECO:0000256" key="2">
    <source>
        <dbReference type="ARBA" id="ARBA00004123"/>
    </source>
</evidence>
<keyword evidence="10" id="KW-0479">Metal-binding</keyword>
<feature type="compositionally biased region" description="Basic and acidic residues" evidence="11">
    <location>
        <begin position="1158"/>
        <end position="1179"/>
    </location>
</feature>
<evidence type="ECO:0000256" key="11">
    <source>
        <dbReference type="SAM" id="MobiDB-lite"/>
    </source>
</evidence>
<dbReference type="Proteomes" id="UP001360560">
    <property type="component" value="Unassembled WGS sequence"/>
</dbReference>
<dbReference type="GO" id="GO:0008270">
    <property type="term" value="F:zinc ion binding"/>
    <property type="evidence" value="ECO:0007669"/>
    <property type="project" value="UniProtKB-KW"/>
</dbReference>
<feature type="compositionally biased region" description="Polar residues" evidence="11">
    <location>
        <begin position="1180"/>
        <end position="1194"/>
    </location>
</feature>
<comment type="function">
    <text evidence="9">Integrase (IN) targets the VLP to the nucleus, where a subparticle preintegration complex (PIC) containing at least integrase and the newly synthesized dsDNA copy of the retrotransposon must transit the nuclear membrane. Once in the nucleus, integrase performs the integration of the dsDNA into the host genome.</text>
</comment>
<dbReference type="GO" id="GO:0004190">
    <property type="term" value="F:aspartic-type endopeptidase activity"/>
    <property type="evidence" value="ECO:0007669"/>
    <property type="project" value="UniProtKB-KW"/>
</dbReference>
<evidence type="ECO:0000256" key="6">
    <source>
        <dbReference type="ARBA" id="ARBA00022884"/>
    </source>
</evidence>
<dbReference type="SUPFAM" id="SSF53098">
    <property type="entry name" value="Ribonuclease H-like"/>
    <property type="match status" value="1"/>
</dbReference>
<dbReference type="Pfam" id="PF22936">
    <property type="entry name" value="Pol_BBD"/>
    <property type="match status" value="1"/>
</dbReference>
<dbReference type="InterPro" id="IPR001584">
    <property type="entry name" value="Integrase_cat-core"/>
</dbReference>
<dbReference type="InterPro" id="IPR025724">
    <property type="entry name" value="GAG-pre-integrase_dom"/>
</dbReference>
<dbReference type="InterPro" id="IPR057670">
    <property type="entry name" value="SH3_retrovirus"/>
</dbReference>
<evidence type="ECO:0000313" key="15">
    <source>
        <dbReference type="Proteomes" id="UP001360560"/>
    </source>
</evidence>
<dbReference type="InterPro" id="IPR043502">
    <property type="entry name" value="DNA/RNA_pol_sf"/>
</dbReference>
<comment type="function">
    <text evidence="8">Reverse transcriptase/ribonuclease H (RT) is a multifunctional enzyme that catalyzes the conversion of the retro-elements RNA genome into dsDNA within the VLP. The enzyme displays a DNA polymerase activity that can copy either DNA or RNA templates, and a ribonuclease H (RNase H) activity that cleaves the RNA strand of RNA-DNA heteroduplexes during plus-strand synthesis and hydrolyzes RNA primers. The conversion leads to a linear dsDNA copy of the retrotransposon that includes long terminal repeats (LTRs) at both ends.</text>
</comment>
<dbReference type="InterPro" id="IPR012337">
    <property type="entry name" value="RNaseH-like_sf"/>
</dbReference>
<keyword evidence="4" id="KW-0963">Cytoplasm</keyword>
<dbReference type="SMART" id="SM00343">
    <property type="entry name" value="ZnF_C2HC"/>
    <property type="match status" value="2"/>
</dbReference>
<dbReference type="Pfam" id="PF00665">
    <property type="entry name" value="rve"/>
    <property type="match status" value="1"/>
</dbReference>
<keyword evidence="5" id="KW-0378">Hydrolase</keyword>
<evidence type="ECO:0000256" key="10">
    <source>
        <dbReference type="PROSITE-ProRule" id="PRU00047"/>
    </source>
</evidence>
<reference evidence="14 15" key="1">
    <citation type="journal article" date="2023" name="Elife">
        <title>Identification of key yeast species and microbe-microbe interactions impacting larval growth of Drosophila in the wild.</title>
        <authorList>
            <person name="Mure A."/>
            <person name="Sugiura Y."/>
            <person name="Maeda R."/>
            <person name="Honda K."/>
            <person name="Sakurai N."/>
            <person name="Takahashi Y."/>
            <person name="Watada M."/>
            <person name="Katoh T."/>
            <person name="Gotoh A."/>
            <person name="Gotoh Y."/>
            <person name="Taniguchi I."/>
            <person name="Nakamura K."/>
            <person name="Hayashi T."/>
            <person name="Katayama T."/>
            <person name="Uemura T."/>
            <person name="Hattori Y."/>
        </authorList>
    </citation>
    <scope>NUCLEOTIDE SEQUENCE [LARGE SCALE GENOMIC DNA]</scope>
    <source>
        <strain evidence="14 15">SC-9</strain>
    </source>
</reference>
<keyword evidence="7" id="KW-0539">Nucleus</keyword>
<dbReference type="GeneID" id="90071653"/>
<feature type="domain" description="CCHC-type" evidence="12">
    <location>
        <begin position="547"/>
        <end position="562"/>
    </location>
</feature>
<keyword evidence="15" id="KW-1185">Reference proteome</keyword>
<dbReference type="CDD" id="cd09272">
    <property type="entry name" value="RNase_HI_RT_Ty1"/>
    <property type="match status" value="1"/>
</dbReference>
<dbReference type="GO" id="GO:0003723">
    <property type="term" value="F:RNA binding"/>
    <property type="evidence" value="ECO:0007669"/>
    <property type="project" value="UniProtKB-KW"/>
</dbReference>
<dbReference type="GO" id="GO:0005634">
    <property type="term" value="C:nucleus"/>
    <property type="evidence" value="ECO:0007669"/>
    <property type="project" value="UniProtKB-SubCell"/>
</dbReference>
<evidence type="ECO:0000313" key="14">
    <source>
        <dbReference type="EMBL" id="GMM33674.1"/>
    </source>
</evidence>
<dbReference type="EMBL" id="BTFZ01000002">
    <property type="protein sequence ID" value="GMM33674.1"/>
    <property type="molecule type" value="Genomic_DNA"/>
</dbReference>
<dbReference type="Pfam" id="PF07727">
    <property type="entry name" value="RVT_2"/>
    <property type="match status" value="1"/>
</dbReference>
<dbReference type="InterPro" id="IPR054722">
    <property type="entry name" value="PolX-like_BBD"/>
</dbReference>
<dbReference type="GO" id="GO:0005737">
    <property type="term" value="C:cytoplasm"/>
    <property type="evidence" value="ECO:0007669"/>
    <property type="project" value="UniProtKB-SubCell"/>
</dbReference>
<dbReference type="Pfam" id="PF13976">
    <property type="entry name" value="gag_pre-integrs"/>
    <property type="match status" value="1"/>
</dbReference>
<dbReference type="SUPFAM" id="SSF57756">
    <property type="entry name" value="Retrovirus zinc finger-like domains"/>
    <property type="match status" value="2"/>
</dbReference>
<dbReference type="InterPro" id="IPR001878">
    <property type="entry name" value="Znf_CCHC"/>
</dbReference>
<keyword evidence="10" id="KW-0862">Zinc</keyword>
<evidence type="ECO:0000259" key="13">
    <source>
        <dbReference type="PROSITE" id="PS50994"/>
    </source>
</evidence>
<dbReference type="Pfam" id="PF00098">
    <property type="entry name" value="zf-CCHC"/>
    <property type="match status" value="2"/>
</dbReference>
<keyword evidence="6" id="KW-0694">RNA-binding</keyword>
<organism evidence="14 15">
    <name type="scientific">Saccharomycopsis crataegensis</name>
    <dbReference type="NCBI Taxonomy" id="43959"/>
    <lineage>
        <taxon>Eukaryota</taxon>
        <taxon>Fungi</taxon>
        <taxon>Dikarya</taxon>
        <taxon>Ascomycota</taxon>
        <taxon>Saccharomycotina</taxon>
        <taxon>Saccharomycetes</taxon>
        <taxon>Saccharomycopsidaceae</taxon>
        <taxon>Saccharomycopsis</taxon>
    </lineage>
</organism>
<dbReference type="Pfam" id="PF17241">
    <property type="entry name" value="Retrotran_gag_4"/>
    <property type="match status" value="1"/>
</dbReference>
<gene>
    <name evidence="14" type="ORF">DASC09_009990</name>
</gene>
<evidence type="ECO:0000256" key="4">
    <source>
        <dbReference type="ARBA" id="ARBA00022490"/>
    </source>
</evidence>
<keyword evidence="5" id="KW-0645">Protease</keyword>
<dbReference type="InterPro" id="IPR036397">
    <property type="entry name" value="RNaseH_sf"/>
</dbReference>
<name>A0AAV5QH49_9ASCO</name>
<comment type="caution">
    <text evidence="14">The sequence shown here is derived from an EMBL/GenBank/DDBJ whole genome shotgun (WGS) entry which is preliminary data.</text>
</comment>
<proteinExistence type="predicted"/>
<dbReference type="InterPro" id="IPR036875">
    <property type="entry name" value="Znf_CCHC_sf"/>
</dbReference>
<evidence type="ECO:0000256" key="7">
    <source>
        <dbReference type="ARBA" id="ARBA00023242"/>
    </source>
</evidence>
<dbReference type="PROSITE" id="PS50158">
    <property type="entry name" value="ZF_CCHC"/>
    <property type="match status" value="2"/>
</dbReference>
<evidence type="ECO:0000259" key="12">
    <source>
        <dbReference type="PROSITE" id="PS50158"/>
    </source>
</evidence>
<keyword evidence="10" id="KW-0863">Zinc-finger</keyword>
<dbReference type="PANTHER" id="PTHR11439:SF483">
    <property type="entry name" value="PEPTIDE SYNTHASE GLIP-LIKE, PUTATIVE (AFU_ORTHOLOGUE AFUA_3G12920)-RELATED"/>
    <property type="match status" value="1"/>
</dbReference>
<dbReference type="GO" id="GO:0004523">
    <property type="term" value="F:RNA-DNA hybrid ribonuclease activity"/>
    <property type="evidence" value="ECO:0007669"/>
    <property type="project" value="UniProtKB-EC"/>
</dbReference>
<evidence type="ECO:0000256" key="9">
    <source>
        <dbReference type="ARBA" id="ARBA00025615"/>
    </source>
</evidence>
<dbReference type="InterPro" id="IPR035179">
    <property type="entry name" value="DUF5314"/>
</dbReference>